<proteinExistence type="predicted"/>
<evidence type="ECO:0000256" key="1">
    <source>
        <dbReference type="ARBA" id="ARBA00022448"/>
    </source>
</evidence>
<gene>
    <name evidence="6" type="ORF">BG53_12295</name>
</gene>
<name>A0A9W5S2C8_9BACL</name>
<feature type="domain" description="ABC transporter" evidence="5">
    <location>
        <begin position="2"/>
        <end position="238"/>
    </location>
</feature>
<dbReference type="Proteomes" id="UP000053750">
    <property type="component" value="Unassembled WGS sequence"/>
</dbReference>
<dbReference type="AlphaFoldDB" id="A0A9W5S2C8"/>
<reference evidence="6 7" key="1">
    <citation type="submission" date="2014-02" db="EMBL/GenBank/DDBJ databases">
        <title>Genome sequence of Paenibacillus darwinianus reveals adaptive mechanisms for survival in Antarctic soils.</title>
        <authorList>
            <person name="Dsouza M."/>
            <person name="Taylor M.W."/>
            <person name="Turner S.J."/>
            <person name="Aislabie J."/>
        </authorList>
    </citation>
    <scope>NUCLEOTIDE SEQUENCE [LARGE SCALE GENOMIC DNA]</scope>
    <source>
        <strain evidence="6 7">CE1</strain>
    </source>
</reference>
<dbReference type="PROSITE" id="PS50893">
    <property type="entry name" value="ABC_TRANSPORTER_2"/>
    <property type="match status" value="1"/>
</dbReference>
<dbReference type="GO" id="GO:0016887">
    <property type="term" value="F:ATP hydrolysis activity"/>
    <property type="evidence" value="ECO:0007669"/>
    <property type="project" value="InterPro"/>
</dbReference>
<dbReference type="GO" id="GO:0005524">
    <property type="term" value="F:ATP binding"/>
    <property type="evidence" value="ECO:0007669"/>
    <property type="project" value="UniProtKB-KW"/>
</dbReference>
<accession>A0A9W5S2C8</accession>
<keyword evidence="2" id="KW-0547">Nucleotide-binding</keyword>
<dbReference type="PANTHER" id="PTHR42794">
    <property type="entry name" value="HEMIN IMPORT ATP-BINDING PROTEIN HMUV"/>
    <property type="match status" value="1"/>
</dbReference>
<evidence type="ECO:0000256" key="4">
    <source>
        <dbReference type="ARBA" id="ARBA00022967"/>
    </source>
</evidence>
<dbReference type="EMBL" id="JFHU01000041">
    <property type="protein sequence ID" value="EXX91122.1"/>
    <property type="molecule type" value="Genomic_DNA"/>
</dbReference>
<evidence type="ECO:0000259" key="5">
    <source>
        <dbReference type="PROSITE" id="PS50893"/>
    </source>
</evidence>
<dbReference type="InterPro" id="IPR003593">
    <property type="entry name" value="AAA+_ATPase"/>
</dbReference>
<dbReference type="FunFam" id="3.40.50.300:FF:000134">
    <property type="entry name" value="Iron-enterobactin ABC transporter ATP-binding protein"/>
    <property type="match status" value="1"/>
</dbReference>
<dbReference type="NCBIfam" id="NF010068">
    <property type="entry name" value="PRK13548.1"/>
    <property type="match status" value="1"/>
</dbReference>
<protein>
    <submittedName>
        <fullName evidence="6">ABC transporter ATP-binding protein</fullName>
    </submittedName>
</protein>
<keyword evidence="4" id="KW-1278">Translocase</keyword>
<dbReference type="OrthoDB" id="9787851at2"/>
<dbReference type="CDD" id="cd03214">
    <property type="entry name" value="ABC_Iron-Siderophores_B12_Hemin"/>
    <property type="match status" value="1"/>
</dbReference>
<comment type="caution">
    <text evidence="6">The sequence shown here is derived from an EMBL/GenBank/DDBJ whole genome shotgun (WGS) entry which is preliminary data.</text>
</comment>
<dbReference type="SMART" id="SM00382">
    <property type="entry name" value="AAA"/>
    <property type="match status" value="1"/>
</dbReference>
<evidence type="ECO:0000256" key="2">
    <source>
        <dbReference type="ARBA" id="ARBA00022741"/>
    </source>
</evidence>
<dbReference type="SUPFAM" id="SSF52540">
    <property type="entry name" value="P-loop containing nucleoside triphosphate hydrolases"/>
    <property type="match status" value="1"/>
</dbReference>
<dbReference type="InterPro" id="IPR003439">
    <property type="entry name" value="ABC_transporter-like_ATP-bd"/>
</dbReference>
<evidence type="ECO:0000313" key="6">
    <source>
        <dbReference type="EMBL" id="EXX91122.1"/>
    </source>
</evidence>
<dbReference type="Gene3D" id="3.40.50.300">
    <property type="entry name" value="P-loop containing nucleotide triphosphate hydrolases"/>
    <property type="match status" value="1"/>
</dbReference>
<dbReference type="InterPro" id="IPR027417">
    <property type="entry name" value="P-loop_NTPase"/>
</dbReference>
<evidence type="ECO:0000256" key="3">
    <source>
        <dbReference type="ARBA" id="ARBA00022840"/>
    </source>
</evidence>
<evidence type="ECO:0000313" key="7">
    <source>
        <dbReference type="Proteomes" id="UP000053750"/>
    </source>
</evidence>
<dbReference type="PANTHER" id="PTHR42794:SF1">
    <property type="entry name" value="HEMIN IMPORT ATP-BINDING PROTEIN HMUV"/>
    <property type="match status" value="1"/>
</dbReference>
<keyword evidence="1" id="KW-0813">Transport</keyword>
<dbReference type="InterPro" id="IPR017871">
    <property type="entry name" value="ABC_transporter-like_CS"/>
</dbReference>
<sequence length="263" mass="28508">MIDVRNAVKQIGGSLVLDGVSFSLAEGGMYGIIGPNGAGKSTLLSLLSGVETAGAGAVVLRGKSVRSYKRKDLARWIAVLQQEGLPMTAFTVREVVGMGRFPHQNWLGSEEKDAGGLIEHALATLGLMELAERRLSELSGGERQRVALAKVMVQEPELILLDEPTTYLDIGHQLQLLDAVRDWQKRKQLTVVAVLHDLNLAAQYCDRLLVLARGKLEAEGTPADVLTEETICRVYGTHPIVLRHPDSNAPQVLLRPRGAPANL</sequence>
<organism evidence="6 7">
    <name type="scientific">Paenibacillus darwinianus</name>
    <dbReference type="NCBI Taxonomy" id="1380763"/>
    <lineage>
        <taxon>Bacteria</taxon>
        <taxon>Bacillati</taxon>
        <taxon>Bacillota</taxon>
        <taxon>Bacilli</taxon>
        <taxon>Bacillales</taxon>
        <taxon>Paenibacillaceae</taxon>
        <taxon>Paenibacillus</taxon>
    </lineage>
</organism>
<dbReference type="RefSeq" id="WP_036667529.1">
    <property type="nucleotide sequence ID" value="NZ_KK082215.1"/>
</dbReference>
<dbReference type="Pfam" id="PF00005">
    <property type="entry name" value="ABC_tran"/>
    <property type="match status" value="1"/>
</dbReference>
<keyword evidence="7" id="KW-1185">Reference proteome</keyword>
<dbReference type="PROSITE" id="PS00211">
    <property type="entry name" value="ABC_TRANSPORTER_1"/>
    <property type="match status" value="1"/>
</dbReference>
<keyword evidence="3 6" id="KW-0067">ATP-binding</keyword>